<dbReference type="Proteomes" id="UP001491088">
    <property type="component" value="Chromosome"/>
</dbReference>
<organism evidence="1 2">
    <name type="scientific">Polaribacter marinaquae</name>
    <dbReference type="NCBI Taxonomy" id="1642819"/>
    <lineage>
        <taxon>Bacteria</taxon>
        <taxon>Pseudomonadati</taxon>
        <taxon>Bacteroidota</taxon>
        <taxon>Flavobacteriia</taxon>
        <taxon>Flavobacteriales</taxon>
        <taxon>Flavobacteriaceae</taxon>
    </lineage>
</organism>
<evidence type="ECO:0000313" key="2">
    <source>
        <dbReference type="Proteomes" id="UP001491088"/>
    </source>
</evidence>
<gene>
    <name evidence="1" type="ORF">WG950_10220</name>
</gene>
<accession>A0ABZ2TPZ0</accession>
<proteinExistence type="predicted"/>
<reference evidence="1 2" key="1">
    <citation type="submission" date="2024-03" db="EMBL/GenBank/DDBJ databases">
        <authorList>
            <person name="Cao K."/>
        </authorList>
    </citation>
    <scope>NUCLEOTIDE SEQUENCE [LARGE SCALE GENOMIC DNA]</scope>
    <source>
        <strain evidence="1 2">MCCC 1K00696</strain>
    </source>
</reference>
<dbReference type="RefSeq" id="WP_340932117.1">
    <property type="nucleotide sequence ID" value="NZ_CP150496.1"/>
</dbReference>
<dbReference type="EMBL" id="CP150496">
    <property type="protein sequence ID" value="WYW54903.1"/>
    <property type="molecule type" value="Genomic_DNA"/>
</dbReference>
<name>A0ABZ2TPZ0_9FLAO</name>
<keyword evidence="2" id="KW-1185">Reference proteome</keyword>
<sequence>MKKDGEKKPDLVVFNEETQKYDAALKPYGTSASSPVIKPTNTATWTADGVRRTNKILKGKFEEVRREYELLMEKFHYNDMLYNAKFGFEPIIGETYHLYLNKKDELFLSIIEPSEWSLEYKGSFRLNSDKMWEKVTTETKPEA</sequence>
<protein>
    <submittedName>
        <fullName evidence="1">DUF2452 domain-containing protein</fullName>
    </submittedName>
</protein>
<evidence type="ECO:0000313" key="1">
    <source>
        <dbReference type="EMBL" id="WYW54903.1"/>
    </source>
</evidence>
<dbReference type="InterPro" id="IPR019534">
    <property type="entry name" value="DUF2452"/>
</dbReference>
<dbReference type="Pfam" id="PF10504">
    <property type="entry name" value="DUF2452"/>
    <property type="match status" value="1"/>
</dbReference>